<dbReference type="Proteomes" id="UP000016630">
    <property type="component" value="Unassembled WGS sequence"/>
</dbReference>
<comment type="caution">
    <text evidence="1">The sequence shown here is derived from an EMBL/GenBank/DDBJ whole genome shotgun (WGS) entry which is preliminary data.</text>
</comment>
<sequence length="65" mass="8358">MCLIYIRAVFYRYSKERGIRFPWNLEREARIFRYLYYQGERCEKDKYYTINERCETFFWIMDAQN</sequence>
<gene>
    <name evidence="1" type="ORF">HMPREF1555_00069</name>
</gene>
<name>A0A0E2M8P3_PORGN</name>
<reference evidence="1 2" key="1">
    <citation type="submission" date="2013-06" db="EMBL/GenBank/DDBJ databases">
        <authorList>
            <person name="Weinstock G."/>
            <person name="Sodergren E."/>
            <person name="Lobos E.A."/>
            <person name="Fulton L."/>
            <person name="Fulton R."/>
            <person name="Courtney L."/>
            <person name="Fronick C."/>
            <person name="O'Laughlin M."/>
            <person name="Godfrey J."/>
            <person name="Wilson R.M."/>
            <person name="Miner T."/>
            <person name="Farmer C."/>
            <person name="Delehaunty K."/>
            <person name="Cordes M."/>
            <person name="Minx P."/>
            <person name="Tomlinson C."/>
            <person name="Chen J."/>
            <person name="Wollam A."/>
            <person name="Pepin K.H."/>
            <person name="Bhonagiri V."/>
            <person name="Zhang X."/>
            <person name="Warren W."/>
            <person name="Mitreva M."/>
            <person name="Mardis E.R."/>
            <person name="Wilson R.K."/>
        </authorList>
    </citation>
    <scope>NUCLEOTIDE SEQUENCE [LARGE SCALE GENOMIC DNA]</scope>
    <source>
        <strain evidence="1 2">F0570</strain>
    </source>
</reference>
<evidence type="ECO:0000313" key="2">
    <source>
        <dbReference type="Proteomes" id="UP000016630"/>
    </source>
</evidence>
<protein>
    <submittedName>
        <fullName evidence="1">Uncharacterized protein</fullName>
    </submittedName>
</protein>
<organism evidence="1 2">
    <name type="scientific">Porphyromonas gingivalis F0570</name>
    <dbReference type="NCBI Taxonomy" id="1227271"/>
    <lineage>
        <taxon>Bacteria</taxon>
        <taxon>Pseudomonadati</taxon>
        <taxon>Bacteroidota</taxon>
        <taxon>Bacteroidia</taxon>
        <taxon>Bacteroidales</taxon>
        <taxon>Porphyromonadaceae</taxon>
        <taxon>Porphyromonas</taxon>
    </lineage>
</organism>
<dbReference type="EMBL" id="AWUW01000001">
    <property type="protein sequence ID" value="ERJ69114.1"/>
    <property type="molecule type" value="Genomic_DNA"/>
</dbReference>
<dbReference type="HOGENOM" id="CLU_2846088_0_0_10"/>
<dbReference type="AlphaFoldDB" id="A0A0E2M8P3"/>
<accession>A0A0E2M8P3</accession>
<proteinExistence type="predicted"/>
<evidence type="ECO:0000313" key="1">
    <source>
        <dbReference type="EMBL" id="ERJ69114.1"/>
    </source>
</evidence>